<keyword evidence="1" id="KW-0472">Membrane</keyword>
<sequence>MQTTLVEPEMTQKSETDYERWLSQKGQHFDQPLYHPPMQGHQMQIMSHSHIQPSNSHIVSHNTMLAIHICYFLGLVLMGILLSLAIMPPRRRRLQVELPFFEEKRGISGGDEKTRVDMNTASIVTIEKN</sequence>
<dbReference type="Proteomes" id="UP000018001">
    <property type="component" value="Unassembled WGS sequence"/>
</dbReference>
<keyword evidence="1" id="KW-0812">Transmembrane</keyword>
<comment type="caution">
    <text evidence="2">The sequence shown here is derived from an EMBL/GenBank/DDBJ whole genome shotgun (WGS) entry which is preliminary data.</text>
</comment>
<protein>
    <submittedName>
        <fullName evidence="2">Uncharacterized protein</fullName>
    </submittedName>
</protein>
<dbReference type="EMBL" id="BAUL01000158">
    <property type="protein sequence ID" value="GAD96239.1"/>
    <property type="molecule type" value="Genomic_DNA"/>
</dbReference>
<evidence type="ECO:0000313" key="2">
    <source>
        <dbReference type="EMBL" id="GAD96239.1"/>
    </source>
</evidence>
<keyword evidence="1" id="KW-1133">Transmembrane helix</keyword>
<evidence type="ECO:0000256" key="1">
    <source>
        <dbReference type="SAM" id="Phobius"/>
    </source>
</evidence>
<dbReference type="InParanoid" id="V5FFA7"/>
<evidence type="ECO:0000313" key="3">
    <source>
        <dbReference type="Proteomes" id="UP000018001"/>
    </source>
</evidence>
<dbReference type="AlphaFoldDB" id="V5FFA7"/>
<gene>
    <name evidence="2" type="ORF">PVAR5_4889</name>
</gene>
<dbReference type="HOGENOM" id="CLU_1948534_0_0_1"/>
<reference evidence="3" key="1">
    <citation type="journal article" date="2014" name="Genome Announc.">
        <title>Draft genome sequence of the formaldehyde-resistant fungus Byssochlamys spectabilis No. 5 (anamorph Paecilomyces variotii No. 5) (NBRC109023).</title>
        <authorList>
            <person name="Oka T."/>
            <person name="Ekino K."/>
            <person name="Fukuda K."/>
            <person name="Nomura Y."/>
        </authorList>
    </citation>
    <scope>NUCLEOTIDE SEQUENCE [LARGE SCALE GENOMIC DNA]</scope>
    <source>
        <strain evidence="3">No. 5 / NBRC 109023</strain>
    </source>
</reference>
<feature type="transmembrane region" description="Helical" evidence="1">
    <location>
        <begin position="65"/>
        <end position="86"/>
    </location>
</feature>
<keyword evidence="3" id="KW-1185">Reference proteome</keyword>
<name>V5FFA7_BYSSN</name>
<proteinExistence type="predicted"/>
<accession>V5FFA7</accession>
<organism evidence="2 3">
    <name type="scientific">Byssochlamys spectabilis (strain No. 5 / NBRC 109023)</name>
    <name type="common">Paecilomyces variotii</name>
    <dbReference type="NCBI Taxonomy" id="1356009"/>
    <lineage>
        <taxon>Eukaryota</taxon>
        <taxon>Fungi</taxon>
        <taxon>Dikarya</taxon>
        <taxon>Ascomycota</taxon>
        <taxon>Pezizomycotina</taxon>
        <taxon>Eurotiomycetes</taxon>
        <taxon>Eurotiomycetidae</taxon>
        <taxon>Eurotiales</taxon>
        <taxon>Thermoascaceae</taxon>
        <taxon>Paecilomyces</taxon>
    </lineage>
</organism>